<comment type="caution">
    <text evidence="2">The sequence shown here is derived from an EMBL/GenBank/DDBJ whole genome shotgun (WGS) entry which is preliminary data.</text>
</comment>
<feature type="compositionally biased region" description="Basic and acidic residues" evidence="1">
    <location>
        <begin position="19"/>
        <end position="36"/>
    </location>
</feature>
<accession>A0AAW1LD43</accession>
<feature type="compositionally biased region" description="Basic and acidic residues" evidence="1">
    <location>
        <begin position="65"/>
        <end position="74"/>
    </location>
</feature>
<evidence type="ECO:0000313" key="3">
    <source>
        <dbReference type="Proteomes" id="UP001458880"/>
    </source>
</evidence>
<dbReference type="AlphaFoldDB" id="A0AAW1LD43"/>
<reference evidence="2 3" key="1">
    <citation type="journal article" date="2024" name="BMC Genomics">
        <title>De novo assembly and annotation of Popillia japonica's genome with initial clues to its potential as an invasive pest.</title>
        <authorList>
            <person name="Cucini C."/>
            <person name="Boschi S."/>
            <person name="Funari R."/>
            <person name="Cardaioli E."/>
            <person name="Iannotti N."/>
            <person name="Marturano G."/>
            <person name="Paoli F."/>
            <person name="Bruttini M."/>
            <person name="Carapelli A."/>
            <person name="Frati F."/>
            <person name="Nardi F."/>
        </authorList>
    </citation>
    <scope>NUCLEOTIDE SEQUENCE [LARGE SCALE GENOMIC DNA]</scope>
    <source>
        <strain evidence="2">DMR45628</strain>
    </source>
</reference>
<evidence type="ECO:0000313" key="2">
    <source>
        <dbReference type="EMBL" id="KAK9731767.1"/>
    </source>
</evidence>
<sequence length="318" mass="36203">MDCTIKNKDFAGADDAWRGRVRSADQHLDETDERAVFQRRSSINRTPPGHKGHTNADGLLMIMRKGKDSPAEKLDLDEEKSQEDTEGNEWGDEELSTSPIYRLQAGGSGKALEDTEGNEWGDEELSTSPIYRLQAGGSGKALEREQSQRTKRKRIESPQAADCSEGLYASLPSNPRERNNGMLEMTKAIEKLTRKTQELSKLVRESTKTKLEIKRVVREVDHMMVIVGQKWERFKERDSCWKKDVSSMSTPTELEDPQKKTDIKIAKVTIGTQTSWEEEEQENAKGEMAIRDNIRRIMSEDKSFQNLSKVIDEPRISQ</sequence>
<feature type="region of interest" description="Disordered" evidence="1">
    <location>
        <begin position="19"/>
        <end position="179"/>
    </location>
</feature>
<proteinExistence type="predicted"/>
<organism evidence="2 3">
    <name type="scientific">Popillia japonica</name>
    <name type="common">Japanese beetle</name>
    <dbReference type="NCBI Taxonomy" id="7064"/>
    <lineage>
        <taxon>Eukaryota</taxon>
        <taxon>Metazoa</taxon>
        <taxon>Ecdysozoa</taxon>
        <taxon>Arthropoda</taxon>
        <taxon>Hexapoda</taxon>
        <taxon>Insecta</taxon>
        <taxon>Pterygota</taxon>
        <taxon>Neoptera</taxon>
        <taxon>Endopterygota</taxon>
        <taxon>Coleoptera</taxon>
        <taxon>Polyphaga</taxon>
        <taxon>Scarabaeiformia</taxon>
        <taxon>Scarabaeidae</taxon>
        <taxon>Rutelinae</taxon>
        <taxon>Popillia</taxon>
    </lineage>
</organism>
<protein>
    <submittedName>
        <fullName evidence="2">Uncharacterized protein</fullName>
    </submittedName>
</protein>
<dbReference type="EMBL" id="JASPKY010000127">
    <property type="protein sequence ID" value="KAK9731767.1"/>
    <property type="molecule type" value="Genomic_DNA"/>
</dbReference>
<name>A0AAW1LD43_POPJA</name>
<gene>
    <name evidence="2" type="ORF">QE152_g13352</name>
</gene>
<feature type="compositionally biased region" description="Acidic residues" evidence="1">
    <location>
        <begin position="114"/>
        <end position="125"/>
    </location>
</feature>
<feature type="compositionally biased region" description="Acidic residues" evidence="1">
    <location>
        <begin position="75"/>
        <end position="95"/>
    </location>
</feature>
<keyword evidence="3" id="KW-1185">Reference proteome</keyword>
<evidence type="ECO:0000256" key="1">
    <source>
        <dbReference type="SAM" id="MobiDB-lite"/>
    </source>
</evidence>
<dbReference type="Proteomes" id="UP001458880">
    <property type="component" value="Unassembled WGS sequence"/>
</dbReference>